<feature type="active site" description="Proton acceptor" evidence="1">
    <location>
        <position position="129"/>
    </location>
</feature>
<feature type="binding site" evidence="2">
    <location>
        <position position="64"/>
    </location>
    <ligand>
        <name>substrate</name>
    </ligand>
</feature>
<feature type="site" description="Increases basicity of active site His" evidence="1">
    <location>
        <position position="130"/>
    </location>
</feature>
<dbReference type="PANTHER" id="PTHR43300:SF7">
    <property type="entry name" value="UDP-N-ACETYLBACILLOSAMINE N-ACETYLTRANSFERASE"/>
    <property type="match status" value="1"/>
</dbReference>
<protein>
    <submittedName>
        <fullName evidence="4">Acetyltransferase</fullName>
    </submittedName>
</protein>
<name>A0AAW6E0R8_9FIRM</name>
<gene>
    <name evidence="4" type="ORF">PNV70_06225</name>
</gene>
<evidence type="ECO:0000259" key="3">
    <source>
        <dbReference type="Pfam" id="PF17836"/>
    </source>
</evidence>
<dbReference type="RefSeq" id="WP_195551375.1">
    <property type="nucleotide sequence ID" value="NZ_JADMNX010000003.1"/>
</dbReference>
<evidence type="ECO:0000256" key="1">
    <source>
        <dbReference type="PIRSR" id="PIRSR620019-1"/>
    </source>
</evidence>
<organism evidence="4 5">
    <name type="scientific">Ruminococcus bicirculans</name>
    <name type="common">ex Wegman et al. 2014</name>
    <dbReference type="NCBI Taxonomy" id="1160721"/>
    <lineage>
        <taxon>Bacteria</taxon>
        <taxon>Bacillati</taxon>
        <taxon>Bacillota</taxon>
        <taxon>Clostridia</taxon>
        <taxon>Eubacteriales</taxon>
        <taxon>Oscillospiraceae</taxon>
        <taxon>Ruminococcus</taxon>
    </lineage>
</organism>
<feature type="domain" description="PglD N-terminal" evidence="3">
    <location>
        <begin position="3"/>
        <end position="75"/>
    </location>
</feature>
<dbReference type="Pfam" id="PF17836">
    <property type="entry name" value="PglD_N"/>
    <property type="match status" value="1"/>
</dbReference>
<dbReference type="Proteomes" id="UP001211421">
    <property type="component" value="Unassembled WGS sequence"/>
</dbReference>
<dbReference type="NCBIfam" id="TIGR03570">
    <property type="entry name" value="NeuD_NnaD"/>
    <property type="match status" value="1"/>
</dbReference>
<evidence type="ECO:0000313" key="4">
    <source>
        <dbReference type="EMBL" id="MDB8741661.1"/>
    </source>
</evidence>
<dbReference type="EMBL" id="JAQMLS010000003">
    <property type="protein sequence ID" value="MDB8741661.1"/>
    <property type="molecule type" value="Genomic_DNA"/>
</dbReference>
<accession>A0AAW6E0R8</accession>
<dbReference type="InterPro" id="IPR011004">
    <property type="entry name" value="Trimer_LpxA-like_sf"/>
</dbReference>
<feature type="binding site" evidence="2">
    <location>
        <position position="138"/>
    </location>
    <ligand>
        <name>acetyl-CoA</name>
        <dbReference type="ChEBI" id="CHEBI:57288"/>
    </ligand>
</feature>
<dbReference type="AlphaFoldDB" id="A0AAW6E0R8"/>
<feature type="binding site" evidence="2">
    <location>
        <begin position="10"/>
        <end position="12"/>
    </location>
    <ligand>
        <name>substrate</name>
    </ligand>
</feature>
<feature type="binding site" evidence="2">
    <location>
        <position position="159"/>
    </location>
    <ligand>
        <name>acetyl-CoA</name>
        <dbReference type="ChEBI" id="CHEBI:57288"/>
    </ligand>
</feature>
<sequence length="200" mass="20706">MKQLLIVGASGHGKVVADIAELNGYDSILFFDDNETLKKCGKHTVVGYSSDIDRYEGDIIVAIGNAEIRSRIQDSVASRNFPTLIHPSAVISPSAQIGSGTVVMANAVINADAVVGKGCIINTCASVDHDCVIGDYVHISVGAHIAGTVDIGNKTWIGIGATVSNNVSICGGCIIGAGAVVIRDVNESGTYVGVPIRKIK</sequence>
<dbReference type="InterPro" id="IPR020019">
    <property type="entry name" value="AcTrfase_PglD-like"/>
</dbReference>
<evidence type="ECO:0000313" key="5">
    <source>
        <dbReference type="Proteomes" id="UP001211421"/>
    </source>
</evidence>
<dbReference type="InterPro" id="IPR050179">
    <property type="entry name" value="Trans_hexapeptide_repeat"/>
</dbReference>
<dbReference type="SUPFAM" id="SSF51161">
    <property type="entry name" value="Trimeric LpxA-like enzymes"/>
    <property type="match status" value="1"/>
</dbReference>
<dbReference type="InterPro" id="IPR041561">
    <property type="entry name" value="PglD_N"/>
</dbReference>
<dbReference type="PANTHER" id="PTHR43300">
    <property type="entry name" value="ACETYLTRANSFERASE"/>
    <property type="match status" value="1"/>
</dbReference>
<comment type="caution">
    <text evidence="4">The sequence shown here is derived from an EMBL/GenBank/DDBJ whole genome shotgun (WGS) entry which is preliminary data.</text>
</comment>
<proteinExistence type="predicted"/>
<feature type="binding site" evidence="2">
    <location>
        <begin position="32"/>
        <end position="33"/>
    </location>
    <ligand>
        <name>substrate</name>
    </ligand>
</feature>
<dbReference type="Gene3D" id="3.40.50.20">
    <property type="match status" value="1"/>
</dbReference>
<evidence type="ECO:0000256" key="2">
    <source>
        <dbReference type="PIRSR" id="PIRSR620019-2"/>
    </source>
</evidence>
<dbReference type="CDD" id="cd03360">
    <property type="entry name" value="LbH_AT_putative"/>
    <property type="match status" value="1"/>
</dbReference>
<dbReference type="Gene3D" id="2.160.10.10">
    <property type="entry name" value="Hexapeptide repeat proteins"/>
    <property type="match status" value="1"/>
</dbReference>
<reference evidence="4" key="1">
    <citation type="submission" date="2023-01" db="EMBL/GenBank/DDBJ databases">
        <title>Human gut microbiome strain richness.</title>
        <authorList>
            <person name="Chen-Liaw A."/>
        </authorList>
    </citation>
    <scope>NUCLEOTIDE SEQUENCE</scope>
    <source>
        <strain evidence="4">D59st1_B8_D59t2_181005</strain>
    </source>
</reference>